<feature type="compositionally biased region" description="Polar residues" evidence="5">
    <location>
        <begin position="1"/>
        <end position="10"/>
    </location>
</feature>
<feature type="region of interest" description="Disordered" evidence="5">
    <location>
        <begin position="123"/>
        <end position="178"/>
    </location>
</feature>
<evidence type="ECO:0000256" key="5">
    <source>
        <dbReference type="SAM" id="MobiDB-lite"/>
    </source>
</evidence>
<dbReference type="InterPro" id="IPR007219">
    <property type="entry name" value="XnlR_reg_dom"/>
</dbReference>
<accession>A0AA39QXG2</accession>
<dbReference type="PROSITE" id="PS00463">
    <property type="entry name" value="ZN2_CY6_FUNGAL_1"/>
    <property type="match status" value="1"/>
</dbReference>
<feature type="compositionally biased region" description="Polar residues" evidence="5">
    <location>
        <begin position="154"/>
        <end position="178"/>
    </location>
</feature>
<keyword evidence="1" id="KW-0479">Metal-binding</keyword>
<keyword evidence="3" id="KW-0804">Transcription</keyword>
<dbReference type="Pfam" id="PF00172">
    <property type="entry name" value="Zn_clus"/>
    <property type="match status" value="1"/>
</dbReference>
<sequence length="757" mass="84063">MNPDVQQNSDGPYYNVAKTPQSRPQTGDKRKSGDDAPEGPPSQRAKRNRYISIACNECKRRKIKCNGQTPCQRCGNLSLECIYAPNGLGPDFKDSEEYRQMVAHIQSLQEQINNLWSHIDALQRNGPGFPPPPNSAPDAYPIHPALAQPDPSGSYRNAMSPSQSRGSQPPFQGPTSSAFSFDVARSSLQTMGITGPELQDEGGFNNSETTPRGSPRQLRAPLAPMTIHSNKDPLWKIGKEEAVRLCRVYEEEMGVMYPMLDMDKTINQANMLFSFTESAAKSGLMNPYMPGPDKLANNDVDILKMVLATALVVQGEGQSDLGREMYESCREAFESRLSGPVEIKGLILLVLVSEYHFQQDEEVQAYRINGLASRMCIEIGLHRAETLFKRFNNDEERSWAIKLFWSIYVLDRRWSMGTGMPFAVQDTDIDPSLPEPDDSPYLTAMISYSRLSSKVWESTTFDGRSSEVKKDNIGYLDFQISQWSASIPESLKFHPDSQNATSRGQHRLQVILYMRTNHMRVLIYRPVLYSATNIVENRNYAQTAVDVAKDTIRVLTRLNETSDIYRTQQVCFNYFLVSALAVLFLAVAHAPLEFSGQVRDEFHMALDLVKGFGAKSYISKRLWRTVKDLKDVGPKLGVISRQTTLTNPNDPHSSAAVAMAGLAGHQVDEMAAFPQLQDPNAAGSSPMTGQQMSRELTHLFEKAGGYVNNMFAQTNASSLDAVNGFAGSQPEMTPGTEGFSGAYGNDGEFSKIVGNLI</sequence>
<name>A0AA39QXG2_9LECA</name>
<dbReference type="CDD" id="cd12148">
    <property type="entry name" value="fungal_TF_MHR"/>
    <property type="match status" value="1"/>
</dbReference>
<gene>
    <name evidence="7" type="ORF">JMJ35_008128</name>
</gene>
<evidence type="ECO:0000256" key="4">
    <source>
        <dbReference type="ARBA" id="ARBA00023242"/>
    </source>
</evidence>
<feature type="domain" description="Zn(2)-C6 fungal-type" evidence="6">
    <location>
        <begin position="54"/>
        <end position="83"/>
    </location>
</feature>
<reference evidence="7" key="1">
    <citation type="submission" date="2023-03" db="EMBL/GenBank/DDBJ databases">
        <title>Complete genome of Cladonia borealis.</title>
        <authorList>
            <person name="Park H."/>
        </authorList>
    </citation>
    <scope>NUCLEOTIDE SEQUENCE</scope>
    <source>
        <strain evidence="7">ANT050790</strain>
    </source>
</reference>
<evidence type="ECO:0000256" key="2">
    <source>
        <dbReference type="ARBA" id="ARBA00023015"/>
    </source>
</evidence>
<keyword evidence="8" id="KW-1185">Reference proteome</keyword>
<dbReference type="SMART" id="SM00066">
    <property type="entry name" value="GAL4"/>
    <property type="match status" value="1"/>
</dbReference>
<dbReference type="InterPro" id="IPR001138">
    <property type="entry name" value="Zn2Cys6_DnaBD"/>
</dbReference>
<dbReference type="CDD" id="cd00067">
    <property type="entry name" value="GAL4"/>
    <property type="match status" value="1"/>
</dbReference>
<dbReference type="Pfam" id="PF04082">
    <property type="entry name" value="Fungal_trans"/>
    <property type="match status" value="1"/>
</dbReference>
<proteinExistence type="predicted"/>
<keyword evidence="2" id="KW-0805">Transcription regulation</keyword>
<dbReference type="GO" id="GO:0000978">
    <property type="term" value="F:RNA polymerase II cis-regulatory region sequence-specific DNA binding"/>
    <property type="evidence" value="ECO:0007669"/>
    <property type="project" value="TreeGrafter"/>
</dbReference>
<dbReference type="GO" id="GO:0000981">
    <property type="term" value="F:DNA-binding transcription factor activity, RNA polymerase II-specific"/>
    <property type="evidence" value="ECO:0007669"/>
    <property type="project" value="InterPro"/>
</dbReference>
<dbReference type="SMART" id="SM00906">
    <property type="entry name" value="Fungal_trans"/>
    <property type="match status" value="1"/>
</dbReference>
<dbReference type="Gene3D" id="4.10.240.10">
    <property type="entry name" value="Zn(2)-C6 fungal-type DNA-binding domain"/>
    <property type="match status" value="1"/>
</dbReference>
<dbReference type="GO" id="GO:0006351">
    <property type="term" value="P:DNA-templated transcription"/>
    <property type="evidence" value="ECO:0007669"/>
    <property type="project" value="InterPro"/>
</dbReference>
<evidence type="ECO:0000256" key="1">
    <source>
        <dbReference type="ARBA" id="ARBA00022723"/>
    </source>
</evidence>
<evidence type="ECO:0000313" key="8">
    <source>
        <dbReference type="Proteomes" id="UP001166286"/>
    </source>
</evidence>
<dbReference type="PROSITE" id="PS50048">
    <property type="entry name" value="ZN2_CY6_FUNGAL_2"/>
    <property type="match status" value="1"/>
</dbReference>
<feature type="region of interest" description="Disordered" evidence="5">
    <location>
        <begin position="193"/>
        <end position="218"/>
    </location>
</feature>
<dbReference type="GO" id="GO:0005634">
    <property type="term" value="C:nucleus"/>
    <property type="evidence" value="ECO:0007669"/>
    <property type="project" value="TreeGrafter"/>
</dbReference>
<comment type="caution">
    <text evidence="7">The sequence shown here is derived from an EMBL/GenBank/DDBJ whole genome shotgun (WGS) entry which is preliminary data.</text>
</comment>
<organism evidence="7 8">
    <name type="scientific">Cladonia borealis</name>
    <dbReference type="NCBI Taxonomy" id="184061"/>
    <lineage>
        <taxon>Eukaryota</taxon>
        <taxon>Fungi</taxon>
        <taxon>Dikarya</taxon>
        <taxon>Ascomycota</taxon>
        <taxon>Pezizomycotina</taxon>
        <taxon>Lecanoromycetes</taxon>
        <taxon>OSLEUM clade</taxon>
        <taxon>Lecanoromycetidae</taxon>
        <taxon>Lecanorales</taxon>
        <taxon>Lecanorineae</taxon>
        <taxon>Cladoniaceae</taxon>
        <taxon>Cladonia</taxon>
    </lineage>
</organism>
<evidence type="ECO:0000259" key="6">
    <source>
        <dbReference type="PROSITE" id="PS50048"/>
    </source>
</evidence>
<dbReference type="InterPro" id="IPR051127">
    <property type="entry name" value="Fungal_SecMet_Regulators"/>
</dbReference>
<evidence type="ECO:0000256" key="3">
    <source>
        <dbReference type="ARBA" id="ARBA00023163"/>
    </source>
</evidence>
<dbReference type="GO" id="GO:0008270">
    <property type="term" value="F:zinc ion binding"/>
    <property type="evidence" value="ECO:0007669"/>
    <property type="project" value="InterPro"/>
</dbReference>
<dbReference type="PANTHER" id="PTHR47424">
    <property type="entry name" value="REGULATORY PROTEIN GAL4"/>
    <property type="match status" value="1"/>
</dbReference>
<dbReference type="InterPro" id="IPR036864">
    <property type="entry name" value="Zn2-C6_fun-type_DNA-bd_sf"/>
</dbReference>
<dbReference type="PANTHER" id="PTHR47424:SF5">
    <property type="entry name" value="ZN(II)2CYS6 TRANSCRIPTION FACTOR (EUROFUNG)"/>
    <property type="match status" value="1"/>
</dbReference>
<dbReference type="Proteomes" id="UP001166286">
    <property type="component" value="Unassembled WGS sequence"/>
</dbReference>
<keyword evidence="4" id="KW-0539">Nucleus</keyword>
<dbReference type="GO" id="GO:0000435">
    <property type="term" value="P:positive regulation of transcription from RNA polymerase II promoter by galactose"/>
    <property type="evidence" value="ECO:0007669"/>
    <property type="project" value="TreeGrafter"/>
</dbReference>
<protein>
    <recommendedName>
        <fullName evidence="6">Zn(2)-C6 fungal-type domain-containing protein</fullName>
    </recommendedName>
</protein>
<dbReference type="EMBL" id="JAFEKC020000018">
    <property type="protein sequence ID" value="KAK0509734.1"/>
    <property type="molecule type" value="Genomic_DNA"/>
</dbReference>
<feature type="region of interest" description="Disordered" evidence="5">
    <location>
        <begin position="1"/>
        <end position="47"/>
    </location>
</feature>
<evidence type="ECO:0000313" key="7">
    <source>
        <dbReference type="EMBL" id="KAK0509734.1"/>
    </source>
</evidence>
<dbReference type="AlphaFoldDB" id="A0AA39QXG2"/>
<dbReference type="SUPFAM" id="SSF57701">
    <property type="entry name" value="Zn2/Cys6 DNA-binding domain"/>
    <property type="match status" value="1"/>
</dbReference>